<organism evidence="1">
    <name type="scientific">uncultured Caudovirales phage</name>
    <dbReference type="NCBI Taxonomy" id="2100421"/>
    <lineage>
        <taxon>Viruses</taxon>
        <taxon>Duplodnaviria</taxon>
        <taxon>Heunggongvirae</taxon>
        <taxon>Uroviricota</taxon>
        <taxon>Caudoviricetes</taxon>
        <taxon>Peduoviridae</taxon>
        <taxon>Maltschvirus</taxon>
        <taxon>Maltschvirus maltsch</taxon>
    </lineage>
</organism>
<dbReference type="EMBL" id="LR796155">
    <property type="protein sequence ID" value="CAB4122026.1"/>
    <property type="molecule type" value="Genomic_DNA"/>
</dbReference>
<reference evidence="1" key="1">
    <citation type="submission" date="2020-04" db="EMBL/GenBank/DDBJ databases">
        <authorList>
            <person name="Chiriac C."/>
            <person name="Salcher M."/>
            <person name="Ghai R."/>
            <person name="Kavagutti S V."/>
        </authorList>
    </citation>
    <scope>NUCLEOTIDE SEQUENCE</scope>
</reference>
<sequence length="153" mass="16756">MNDLVISDRHVSSMSDEAIQRVRAFEADAMAMPQSVLETDHVLHGGQYTRTIFMPAGLVITGALIKVPTTLVVCGECQVFLGDCSRHLTGYHVLAASAGRKQAFAAIADTYLTMSFPTQARTVEDAEREFTDEAHLLLSRSEYGKNVYTITGE</sequence>
<gene>
    <name evidence="1" type="ORF">UFOVP16_42</name>
</gene>
<proteinExistence type="predicted"/>
<evidence type="ECO:0000313" key="1">
    <source>
        <dbReference type="EMBL" id="CAB4122026.1"/>
    </source>
</evidence>
<name>A0A6J5KLI7_9CAUD</name>
<protein>
    <submittedName>
        <fullName evidence="1">Uncharacterized protein</fullName>
    </submittedName>
</protein>
<accession>A0A6J5KLI7</accession>